<accession>A0A4R0Q1T7</accession>
<evidence type="ECO:0000256" key="5">
    <source>
        <dbReference type="ARBA" id="ARBA00023136"/>
    </source>
</evidence>
<feature type="transmembrane region" description="Helical" evidence="6">
    <location>
        <begin position="429"/>
        <end position="449"/>
    </location>
</feature>
<feature type="transmembrane region" description="Helical" evidence="6">
    <location>
        <begin position="725"/>
        <end position="745"/>
    </location>
</feature>
<feature type="transmembrane region" description="Helical" evidence="6">
    <location>
        <begin position="676"/>
        <end position="698"/>
    </location>
</feature>
<dbReference type="InterPro" id="IPR050250">
    <property type="entry name" value="Macrolide_Exporter_MacB"/>
</dbReference>
<keyword evidence="10" id="KW-1185">Reference proteome</keyword>
<dbReference type="PANTHER" id="PTHR30572:SF18">
    <property type="entry name" value="ABC-TYPE MACROLIDE FAMILY EXPORT SYSTEM PERMEASE COMPONENT 2"/>
    <property type="match status" value="1"/>
</dbReference>
<keyword evidence="5 6" id="KW-0472">Membrane</keyword>
<evidence type="ECO:0000259" key="8">
    <source>
        <dbReference type="Pfam" id="PF12704"/>
    </source>
</evidence>
<evidence type="ECO:0000256" key="1">
    <source>
        <dbReference type="ARBA" id="ARBA00004651"/>
    </source>
</evidence>
<comment type="caution">
    <text evidence="9">The sequence shown here is derived from an EMBL/GenBank/DDBJ whole genome shotgun (WGS) entry which is preliminary data.</text>
</comment>
<feature type="domain" description="MacB-like periplasmic core" evidence="8">
    <location>
        <begin position="20"/>
        <end position="240"/>
    </location>
</feature>
<proteinExistence type="predicted"/>
<dbReference type="Proteomes" id="UP000293925">
    <property type="component" value="Unassembled WGS sequence"/>
</dbReference>
<feature type="transmembrane region" description="Helical" evidence="6">
    <location>
        <begin position="287"/>
        <end position="306"/>
    </location>
</feature>
<evidence type="ECO:0000259" key="7">
    <source>
        <dbReference type="Pfam" id="PF02687"/>
    </source>
</evidence>
<organism evidence="9 10">
    <name type="scientific">Pedobacter psychrodurus</name>
    <dbReference type="NCBI Taxonomy" id="2530456"/>
    <lineage>
        <taxon>Bacteria</taxon>
        <taxon>Pseudomonadati</taxon>
        <taxon>Bacteroidota</taxon>
        <taxon>Sphingobacteriia</taxon>
        <taxon>Sphingobacteriales</taxon>
        <taxon>Sphingobacteriaceae</taxon>
        <taxon>Pedobacter</taxon>
    </lineage>
</organism>
<dbReference type="InterPro" id="IPR025857">
    <property type="entry name" value="MacB_PCD"/>
</dbReference>
<name>A0A4R0Q1T7_9SPHI</name>
<protein>
    <submittedName>
        <fullName evidence="9">FtsX-like permease family protein</fullName>
    </submittedName>
</protein>
<sequence length="796" mass="89658">MFKLNLKIAWRNLWKNKGYTLINVLGLSIGMASCILIFIFIRYQMSFDEGFKDQDRIYRMVSSWDYSDGNQFYSQGVPIPITPAVRDDFSPYIEKVSAIQNSGGIVKVNDQHGKEKVKSIENVFYVEPDFFEIFNYKWLSGNYESLKEPNHAVLSKEMAKKFFGNWNDALGKTINYDGNLNYIITGIIDDVPENNSVPLRIMLSYKSLKDRNLNNWGSVSSASESYFKLKRGIKIETLSEPLRLFIKKYYTEKAPGKEGHIFQPLADIHYNERFGNFSGRIMPKKQLYGLMVIGLFLILTASINFINLATAQAVSRSKEVGVRKVMGSQRGQLVTQFLTETFIIVLISLLIASVLTEIALPSMQNLFNAKISFSFFQHPIILVFMFVLVVCVSLIAGFYPAVIMSGFNPALAIKNKISANTGGLGLRKVLVVVQFAITITLIIGTLVILQQMKFIREQPLGFNPTAIAMVDLPNDSLTVERFNRFKAQLKQLPGVEEVSFCRTAPSSQNNNGSSFAYNNSKDADFQVNAKNADEDFLKTFDLKLIAGRNLSKSDSTNEFIVNETLLKRLNVAKPADALGKMISLGGQKKPIVGVVQDFKNKSLHESIDPIIVCSRIERYYYAAVKLNAKQMMTTMKSVEQVWKSNFPEFVYNESFLNDDINNFYQGEKIMGTLFKVFAGTIIFISFIGLFGLISFVAAQRTKEVAIRKVLGASTIELVRMLNGSFLIMVFIANLVAWPLAYLFISKWLSGFAYRIDISIWPFALAMVISMAITLITVSIRSYKAAAANTIDALKYE</sequence>
<feature type="domain" description="MacB-like periplasmic core" evidence="8">
    <location>
        <begin position="436"/>
        <end position="619"/>
    </location>
</feature>
<dbReference type="EMBL" id="SJSO01000011">
    <property type="protein sequence ID" value="TCD26273.1"/>
    <property type="molecule type" value="Genomic_DNA"/>
</dbReference>
<dbReference type="OrthoDB" id="1451596at2"/>
<keyword evidence="4 6" id="KW-1133">Transmembrane helix</keyword>
<evidence type="ECO:0000256" key="2">
    <source>
        <dbReference type="ARBA" id="ARBA00022475"/>
    </source>
</evidence>
<keyword evidence="2" id="KW-1003">Cell membrane</keyword>
<dbReference type="PROSITE" id="PS51257">
    <property type="entry name" value="PROKAR_LIPOPROTEIN"/>
    <property type="match status" value="1"/>
</dbReference>
<keyword evidence="3 6" id="KW-0812">Transmembrane</keyword>
<feature type="domain" description="ABC3 transporter permease C-terminal" evidence="7">
    <location>
        <begin position="676"/>
        <end position="787"/>
    </location>
</feature>
<dbReference type="RefSeq" id="WP_131531371.1">
    <property type="nucleotide sequence ID" value="NZ_SJSO01000011.1"/>
</dbReference>
<evidence type="ECO:0000256" key="3">
    <source>
        <dbReference type="ARBA" id="ARBA00022692"/>
    </source>
</evidence>
<dbReference type="PANTHER" id="PTHR30572">
    <property type="entry name" value="MEMBRANE COMPONENT OF TRANSPORTER-RELATED"/>
    <property type="match status" value="1"/>
</dbReference>
<gene>
    <name evidence="9" type="ORF">EZ456_14790</name>
</gene>
<feature type="domain" description="ABC3 transporter permease C-terminal" evidence="7">
    <location>
        <begin position="291"/>
        <end position="409"/>
    </location>
</feature>
<comment type="subcellular location">
    <subcellularLocation>
        <location evidence="1">Cell membrane</location>
        <topology evidence="1">Multi-pass membrane protein</topology>
    </subcellularLocation>
</comment>
<evidence type="ECO:0000313" key="9">
    <source>
        <dbReference type="EMBL" id="TCD26273.1"/>
    </source>
</evidence>
<feature type="transmembrane region" description="Helical" evidence="6">
    <location>
        <begin position="380"/>
        <end position="402"/>
    </location>
</feature>
<dbReference type="AlphaFoldDB" id="A0A4R0Q1T7"/>
<dbReference type="GO" id="GO:0005886">
    <property type="term" value="C:plasma membrane"/>
    <property type="evidence" value="ECO:0007669"/>
    <property type="project" value="UniProtKB-SubCell"/>
</dbReference>
<evidence type="ECO:0000313" key="10">
    <source>
        <dbReference type="Proteomes" id="UP000293925"/>
    </source>
</evidence>
<dbReference type="GO" id="GO:0022857">
    <property type="term" value="F:transmembrane transporter activity"/>
    <property type="evidence" value="ECO:0007669"/>
    <property type="project" value="TreeGrafter"/>
</dbReference>
<feature type="transmembrane region" description="Helical" evidence="6">
    <location>
        <begin position="20"/>
        <end position="41"/>
    </location>
</feature>
<dbReference type="Pfam" id="PF02687">
    <property type="entry name" value="FtsX"/>
    <property type="match status" value="2"/>
</dbReference>
<feature type="transmembrane region" description="Helical" evidence="6">
    <location>
        <begin position="757"/>
        <end position="779"/>
    </location>
</feature>
<reference evidence="9 10" key="1">
    <citation type="submission" date="2019-02" db="EMBL/GenBank/DDBJ databases">
        <title>Pedobacter sp. RP-3-21 sp. nov., isolated from Arctic soil.</title>
        <authorList>
            <person name="Dahal R.H."/>
        </authorList>
    </citation>
    <scope>NUCLEOTIDE SEQUENCE [LARGE SCALE GENOMIC DNA]</scope>
    <source>
        <strain evidence="9 10">RP-3-21</strain>
    </source>
</reference>
<dbReference type="Pfam" id="PF12704">
    <property type="entry name" value="MacB_PCD"/>
    <property type="match status" value="2"/>
</dbReference>
<evidence type="ECO:0000256" key="6">
    <source>
        <dbReference type="SAM" id="Phobius"/>
    </source>
</evidence>
<dbReference type="InterPro" id="IPR003838">
    <property type="entry name" value="ABC3_permease_C"/>
</dbReference>
<evidence type="ECO:0000256" key="4">
    <source>
        <dbReference type="ARBA" id="ARBA00022989"/>
    </source>
</evidence>
<feature type="transmembrane region" description="Helical" evidence="6">
    <location>
        <begin position="341"/>
        <end position="360"/>
    </location>
</feature>